<dbReference type="AlphaFoldDB" id="A0A0N1II14"/>
<feature type="region of interest" description="Disordered" evidence="1">
    <location>
        <begin position="39"/>
        <end position="78"/>
    </location>
</feature>
<keyword evidence="3" id="KW-1185">Reference proteome</keyword>
<feature type="compositionally biased region" description="Acidic residues" evidence="1">
    <location>
        <begin position="41"/>
        <end position="56"/>
    </location>
</feature>
<accession>A0A0N1II14</accession>
<keyword evidence="2" id="KW-0648">Protein biosynthesis</keyword>
<dbReference type="InParanoid" id="A0A0N1II14"/>
<dbReference type="GO" id="GO:0004402">
    <property type="term" value="F:histone acetyltransferase activity"/>
    <property type="evidence" value="ECO:0007669"/>
    <property type="project" value="InterPro"/>
</dbReference>
<name>A0A0N1II14_PAPMA</name>
<evidence type="ECO:0000313" key="3">
    <source>
        <dbReference type="Proteomes" id="UP000053240"/>
    </source>
</evidence>
<keyword evidence="2" id="KW-0396">Initiation factor</keyword>
<evidence type="ECO:0000256" key="1">
    <source>
        <dbReference type="SAM" id="MobiDB-lite"/>
    </source>
</evidence>
<gene>
    <name evidence="2" type="ORF">RR48_00245</name>
</gene>
<reference evidence="2 3" key="1">
    <citation type="journal article" date="2015" name="Nat. Commun.">
        <title>Outbred genome sequencing and CRISPR/Cas9 gene editing in butterflies.</title>
        <authorList>
            <person name="Li X."/>
            <person name="Fan D."/>
            <person name="Zhang W."/>
            <person name="Liu G."/>
            <person name="Zhang L."/>
            <person name="Zhao L."/>
            <person name="Fang X."/>
            <person name="Chen L."/>
            <person name="Dong Y."/>
            <person name="Chen Y."/>
            <person name="Ding Y."/>
            <person name="Zhao R."/>
            <person name="Feng M."/>
            <person name="Zhu Y."/>
            <person name="Feng Y."/>
            <person name="Jiang X."/>
            <person name="Zhu D."/>
            <person name="Xiang H."/>
            <person name="Feng X."/>
            <person name="Li S."/>
            <person name="Wang J."/>
            <person name="Zhang G."/>
            <person name="Kronforst M.R."/>
            <person name="Wang W."/>
        </authorList>
    </citation>
    <scope>NUCLEOTIDE SEQUENCE [LARGE SCALE GENOMIC DNA]</scope>
    <source>
        <strain evidence="2">Ya'a_city_454_Pm</strain>
        <tissue evidence="2">Whole body</tissue>
    </source>
</reference>
<organism evidence="2 3">
    <name type="scientific">Papilio machaon</name>
    <name type="common">Old World swallowtail butterfly</name>
    <dbReference type="NCBI Taxonomy" id="76193"/>
    <lineage>
        <taxon>Eukaryota</taxon>
        <taxon>Metazoa</taxon>
        <taxon>Ecdysozoa</taxon>
        <taxon>Arthropoda</taxon>
        <taxon>Hexapoda</taxon>
        <taxon>Insecta</taxon>
        <taxon>Pterygota</taxon>
        <taxon>Neoptera</taxon>
        <taxon>Endopterygota</taxon>
        <taxon>Lepidoptera</taxon>
        <taxon>Glossata</taxon>
        <taxon>Ditrysia</taxon>
        <taxon>Papilionoidea</taxon>
        <taxon>Papilionidae</taxon>
        <taxon>Papilioninae</taxon>
        <taxon>Papilio</taxon>
    </lineage>
</organism>
<comment type="caution">
    <text evidence="2">The sequence shown here is derived from an EMBL/GenBank/DDBJ whole genome shotgun (WGS) entry which is preliminary data.</text>
</comment>
<dbReference type="STRING" id="76193.A0A0N1II14"/>
<dbReference type="PANTHER" id="PTHR13900">
    <property type="entry name" value="TRANSCRIPTION INITIATION FACTOR TFIID"/>
    <property type="match status" value="1"/>
</dbReference>
<dbReference type="Proteomes" id="UP000053240">
    <property type="component" value="Unassembled WGS sequence"/>
</dbReference>
<dbReference type="InterPro" id="IPR040240">
    <property type="entry name" value="TAF1"/>
</dbReference>
<dbReference type="GO" id="GO:0051123">
    <property type="term" value="P:RNA polymerase II preinitiation complex assembly"/>
    <property type="evidence" value="ECO:0007669"/>
    <property type="project" value="TreeGrafter"/>
</dbReference>
<evidence type="ECO:0000313" key="2">
    <source>
        <dbReference type="EMBL" id="KPJ21250.1"/>
    </source>
</evidence>
<sequence>MTKFSRGNRFSIAEHQERYKEECQRIFELQNRVLTSTEVLSTDEAESSVSEESDLEEMGKNLENMLANKKTTEQVTLS</sequence>
<proteinExistence type="predicted"/>
<dbReference type="GO" id="GO:0003743">
    <property type="term" value="F:translation initiation factor activity"/>
    <property type="evidence" value="ECO:0007669"/>
    <property type="project" value="UniProtKB-KW"/>
</dbReference>
<dbReference type="GO" id="GO:0005669">
    <property type="term" value="C:transcription factor TFIID complex"/>
    <property type="evidence" value="ECO:0007669"/>
    <property type="project" value="InterPro"/>
</dbReference>
<dbReference type="PANTHER" id="PTHR13900:SF0">
    <property type="entry name" value="TRANSCRIPTION INITIATION FACTOR TFIID SUBUNIT 1"/>
    <property type="match status" value="1"/>
</dbReference>
<protein>
    <submittedName>
        <fullName evidence="2">Transcription initiation factor TFIID subunit 1</fullName>
    </submittedName>
</protein>
<dbReference type="GO" id="GO:0017025">
    <property type="term" value="F:TBP-class protein binding"/>
    <property type="evidence" value="ECO:0007669"/>
    <property type="project" value="InterPro"/>
</dbReference>
<dbReference type="GO" id="GO:0016251">
    <property type="term" value="F:RNA polymerase II general transcription initiation factor activity"/>
    <property type="evidence" value="ECO:0007669"/>
    <property type="project" value="InterPro"/>
</dbReference>
<dbReference type="EMBL" id="LADJ01033527">
    <property type="protein sequence ID" value="KPJ21250.1"/>
    <property type="molecule type" value="Genomic_DNA"/>
</dbReference>